<dbReference type="RefSeq" id="WP_181050006.1">
    <property type="nucleotide sequence ID" value="NZ_PTIZ01000001.1"/>
</dbReference>
<reference evidence="1 2" key="1">
    <citation type="submission" date="2018-02" db="EMBL/GenBank/DDBJ databases">
        <title>Subsurface microbial communities from deep shales in Ohio and West Virginia, USA.</title>
        <authorList>
            <person name="Wrighton K."/>
        </authorList>
    </citation>
    <scope>NUCLEOTIDE SEQUENCE [LARGE SCALE GENOMIC DNA]</scope>
    <source>
        <strain evidence="1 2">OWC-DMM</strain>
    </source>
</reference>
<organism evidence="1 2">
    <name type="scientific">Methylobacter tundripaludum</name>
    <dbReference type="NCBI Taxonomy" id="173365"/>
    <lineage>
        <taxon>Bacteria</taxon>
        <taxon>Pseudomonadati</taxon>
        <taxon>Pseudomonadota</taxon>
        <taxon>Gammaproteobacteria</taxon>
        <taxon>Methylococcales</taxon>
        <taxon>Methylococcaceae</taxon>
        <taxon>Methylobacter</taxon>
    </lineage>
</organism>
<comment type="caution">
    <text evidence="1">The sequence shown here is derived from an EMBL/GenBank/DDBJ whole genome shotgun (WGS) entry which is preliminary data.</text>
</comment>
<evidence type="ECO:0000313" key="1">
    <source>
        <dbReference type="EMBL" id="PPK77809.1"/>
    </source>
</evidence>
<protein>
    <submittedName>
        <fullName evidence="1">Uncharacterized protein</fullName>
    </submittedName>
</protein>
<name>A0A2S6HK03_9GAMM</name>
<dbReference type="EMBL" id="PTIZ01000001">
    <property type="protein sequence ID" value="PPK77809.1"/>
    <property type="molecule type" value="Genomic_DNA"/>
</dbReference>
<evidence type="ECO:0000313" key="2">
    <source>
        <dbReference type="Proteomes" id="UP000240010"/>
    </source>
</evidence>
<dbReference type="AlphaFoldDB" id="A0A2S6HK03"/>
<gene>
    <name evidence="1" type="ORF">B0F87_101190</name>
</gene>
<sequence length="57" mass="6493">MTWSPKRLADIIDFNPKVALEKGKDYSFIPMDRINPTRRYVENCENKVYGGGGGKIC</sequence>
<accession>A0A2S6HK03</accession>
<proteinExistence type="predicted"/>
<dbReference type="Proteomes" id="UP000240010">
    <property type="component" value="Unassembled WGS sequence"/>
</dbReference>